<dbReference type="GO" id="GO:0006189">
    <property type="term" value="P:'de novo' IMP biosynthetic process"/>
    <property type="evidence" value="ECO:0007669"/>
    <property type="project" value="InterPro"/>
</dbReference>
<keyword evidence="5" id="KW-1185">Reference proteome</keyword>
<proteinExistence type="predicted"/>
<name>A0A9W7EHL2_9STRA</name>
<dbReference type="SUPFAM" id="SSF52255">
    <property type="entry name" value="N5-CAIR mutase (phosphoribosylaminoimidazole carboxylase, PurE)"/>
    <property type="match status" value="1"/>
</dbReference>
<comment type="caution">
    <text evidence="4">The sequence shown here is derived from an EMBL/GenBank/DDBJ whole genome shotgun (WGS) entry which is preliminary data.</text>
</comment>
<dbReference type="Pfam" id="PF00731">
    <property type="entry name" value="AIRC"/>
    <property type="match status" value="1"/>
</dbReference>
<dbReference type="EC" id="4.1.1.21" evidence="2"/>
<gene>
    <name evidence="4" type="ORF">TrST_g6990</name>
</gene>
<dbReference type="EMBL" id="BRXY01000231">
    <property type="protein sequence ID" value="GMH79218.1"/>
    <property type="molecule type" value="Genomic_DNA"/>
</dbReference>
<protein>
    <recommendedName>
        <fullName evidence="2">phosphoribosylaminoimidazole carboxylase</fullName>
        <ecNumber evidence="2">4.1.1.21</ecNumber>
    </recommendedName>
</protein>
<evidence type="ECO:0000313" key="4">
    <source>
        <dbReference type="EMBL" id="GMH79218.1"/>
    </source>
</evidence>
<comment type="pathway">
    <text evidence="1">Purine metabolism; IMP biosynthesis via de novo pathway; 5-amino-1-(5-phospho-D-ribosyl)imidazole-4-carboxylate from 5-amino-1-(5-phospho-D-ribosyl)imidazole (carboxylase route): step 1/1.</text>
</comment>
<dbReference type="SMART" id="SM01001">
    <property type="entry name" value="AIRC"/>
    <property type="match status" value="1"/>
</dbReference>
<dbReference type="InterPro" id="IPR039476">
    <property type="entry name" value="P2CMN_synthase_LarB"/>
</dbReference>
<dbReference type="Gene3D" id="3.40.50.1970">
    <property type="match status" value="1"/>
</dbReference>
<dbReference type="Proteomes" id="UP001165085">
    <property type="component" value="Unassembled WGS sequence"/>
</dbReference>
<evidence type="ECO:0000313" key="5">
    <source>
        <dbReference type="Proteomes" id="UP001165085"/>
    </source>
</evidence>
<dbReference type="NCBIfam" id="NF033503">
    <property type="entry name" value="LarB"/>
    <property type="match status" value="1"/>
</dbReference>
<accession>A0A9W7EHL2</accession>
<dbReference type="AlphaFoldDB" id="A0A9W7EHL2"/>
<evidence type="ECO:0000259" key="3">
    <source>
        <dbReference type="SMART" id="SM01001"/>
    </source>
</evidence>
<dbReference type="PANTHER" id="PTHR43064">
    <property type="entry name" value="PHOSPHORIBOSYLAMINOIMIDAZOLE CARBOXYLASE-RELATED"/>
    <property type="match status" value="1"/>
</dbReference>
<feature type="domain" description="PurE" evidence="3">
    <location>
        <begin position="176"/>
        <end position="310"/>
    </location>
</feature>
<dbReference type="GO" id="GO:0004638">
    <property type="term" value="F:phosphoribosylaminoimidazole carboxylase activity"/>
    <property type="evidence" value="ECO:0007669"/>
    <property type="project" value="UniProtKB-EC"/>
</dbReference>
<dbReference type="PANTHER" id="PTHR43064:SF1">
    <property type="entry name" value="SLL1489 PROTEIN"/>
    <property type="match status" value="1"/>
</dbReference>
<organism evidence="4 5">
    <name type="scientific">Triparma strigata</name>
    <dbReference type="NCBI Taxonomy" id="1606541"/>
    <lineage>
        <taxon>Eukaryota</taxon>
        <taxon>Sar</taxon>
        <taxon>Stramenopiles</taxon>
        <taxon>Ochrophyta</taxon>
        <taxon>Bolidophyceae</taxon>
        <taxon>Parmales</taxon>
        <taxon>Triparmaceae</taxon>
        <taxon>Triparma</taxon>
    </lineage>
</organism>
<evidence type="ECO:0000256" key="2">
    <source>
        <dbReference type="ARBA" id="ARBA00012329"/>
    </source>
</evidence>
<sequence>MHSLVLRGARAGLNYAIGGVNFGRSATKMRGIRPLRAMFSGDAGGGGGEVGGREGKFGGIRLNEAALADLVGVVCEDTGVENPLEGVAELDHNRRERTNFPEVVFGETKTPSQISSILSSLSSTSSLPVLATRVSPEIFAEVQRIYQGPGSLEYNETAKMIILRTSDPPQIPPNRKTVIVCTAGTTDIPIAEEVSQTLLSSQIPPLRIYDCGVAGLHRILKKIPIITSPDVACIIVCAGMDGALPSVISGLVKVPVIAVPTSVGYGYGSGGNAALGTMLNSCSPGVCVVNIDNGFGAASVAYKIVKGGEE</sequence>
<dbReference type="GO" id="GO:0016787">
    <property type="term" value="F:hydrolase activity"/>
    <property type="evidence" value="ECO:0007669"/>
    <property type="project" value="InterPro"/>
</dbReference>
<dbReference type="InterPro" id="IPR000031">
    <property type="entry name" value="PurE_dom"/>
</dbReference>
<reference evidence="5" key="1">
    <citation type="journal article" date="2023" name="Commun. Biol.">
        <title>Genome analysis of Parmales, the sister group of diatoms, reveals the evolutionary specialization of diatoms from phago-mixotrophs to photoautotrophs.</title>
        <authorList>
            <person name="Ban H."/>
            <person name="Sato S."/>
            <person name="Yoshikawa S."/>
            <person name="Yamada K."/>
            <person name="Nakamura Y."/>
            <person name="Ichinomiya M."/>
            <person name="Sato N."/>
            <person name="Blanc-Mathieu R."/>
            <person name="Endo H."/>
            <person name="Kuwata A."/>
            <person name="Ogata H."/>
        </authorList>
    </citation>
    <scope>NUCLEOTIDE SEQUENCE [LARGE SCALE GENOMIC DNA]</scope>
    <source>
        <strain evidence="5">NIES 3701</strain>
    </source>
</reference>
<evidence type="ECO:0000256" key="1">
    <source>
        <dbReference type="ARBA" id="ARBA00004747"/>
    </source>
</evidence>
<dbReference type="OrthoDB" id="10062183at2759"/>